<gene>
    <name evidence="6" type="ORF">Selli1_22750</name>
</gene>
<feature type="transmembrane region" description="Helical" evidence="5">
    <location>
        <begin position="196"/>
        <end position="220"/>
    </location>
</feature>
<proteinExistence type="predicted"/>
<dbReference type="Pfam" id="PF13520">
    <property type="entry name" value="AA_permease_2"/>
    <property type="match status" value="1"/>
</dbReference>
<sequence length="449" mass="47481">MQQGSDSGRLKKNLGLATATSTVVGCVIGSGVFFKPQAIFTATGGAPGLGILAWLITGLISIAGALTFSEIAILIPETGGIPTYISRIYGPKLGFLAGWSQMVLFYPAMISALAVAFAQQAALFVGDAVIVPLAILVIFFIVFLNTLGSKIGGGIQILFTVCKMIPLILLTVFGFWKGTGNYPVFEPMIGEGLNPAVVMGQLIVAVLFAFEGWTSVGAIAGEMKKPARDLPIAIIGGVSIITGVYCIVNIAYLQVLPASELATLSAPASAVAIALFGDMGGRIVSVGIMISVFGACNGFIFSGSRVAYFLADKGSLPGSRRLARLNKNQVPPNSLILVGTIAAVLALTGQFNLLTDLAVFSSWTFYTLTFIGVMKYRKDRPDLQRTYRVPGYPVVPLIAIAGGIYIIINQLFLSGMRAWLMSVFSILLTLVGLPIYYAVQRGKKKKNIG</sequence>
<evidence type="ECO:0000256" key="3">
    <source>
        <dbReference type="ARBA" id="ARBA00022989"/>
    </source>
</evidence>
<evidence type="ECO:0000256" key="4">
    <source>
        <dbReference type="ARBA" id="ARBA00023136"/>
    </source>
</evidence>
<keyword evidence="3 5" id="KW-1133">Transmembrane helix</keyword>
<feature type="transmembrane region" description="Helical" evidence="5">
    <location>
        <begin position="394"/>
        <end position="412"/>
    </location>
</feature>
<dbReference type="PIRSF" id="PIRSF006060">
    <property type="entry name" value="AA_transporter"/>
    <property type="match status" value="1"/>
</dbReference>
<dbReference type="InterPro" id="IPR050598">
    <property type="entry name" value="AminoAcid_Transporter"/>
</dbReference>
<feature type="transmembrane region" description="Helical" evidence="5">
    <location>
        <begin position="418"/>
        <end position="439"/>
    </location>
</feature>
<feature type="transmembrane region" description="Helical" evidence="5">
    <location>
        <begin position="157"/>
        <end position="176"/>
    </location>
</feature>
<feature type="transmembrane region" description="Helical" evidence="5">
    <location>
        <begin position="54"/>
        <end position="75"/>
    </location>
</feature>
<dbReference type="RefSeq" id="WP_281873058.1">
    <property type="nucleotide sequence ID" value="NZ_BSBO01000023.1"/>
</dbReference>
<dbReference type="GO" id="GO:0016020">
    <property type="term" value="C:membrane"/>
    <property type="evidence" value="ECO:0007669"/>
    <property type="project" value="UniProtKB-SubCell"/>
</dbReference>
<feature type="transmembrane region" description="Helical" evidence="5">
    <location>
        <begin position="123"/>
        <end position="145"/>
    </location>
</feature>
<comment type="subcellular location">
    <subcellularLocation>
        <location evidence="1">Membrane</location>
        <topology evidence="1">Multi-pass membrane protein</topology>
    </subcellularLocation>
</comment>
<keyword evidence="2 5" id="KW-0812">Transmembrane</keyword>
<dbReference type="Proteomes" id="UP001145145">
    <property type="component" value="Unassembled WGS sequence"/>
</dbReference>
<evidence type="ECO:0000256" key="2">
    <source>
        <dbReference type="ARBA" id="ARBA00022692"/>
    </source>
</evidence>
<feature type="transmembrane region" description="Helical" evidence="5">
    <location>
        <begin position="14"/>
        <end position="34"/>
    </location>
</feature>
<evidence type="ECO:0000313" key="7">
    <source>
        <dbReference type="Proteomes" id="UP001145145"/>
    </source>
</evidence>
<dbReference type="InterPro" id="IPR002293">
    <property type="entry name" value="AA/rel_permease1"/>
</dbReference>
<feature type="transmembrane region" description="Helical" evidence="5">
    <location>
        <begin position="357"/>
        <end position="374"/>
    </location>
</feature>
<evidence type="ECO:0000313" key="6">
    <source>
        <dbReference type="EMBL" id="GLG05101.1"/>
    </source>
</evidence>
<dbReference type="AlphaFoldDB" id="A0A9W6CC07"/>
<feature type="transmembrane region" description="Helical" evidence="5">
    <location>
        <begin position="332"/>
        <end position="351"/>
    </location>
</feature>
<accession>A0A9W6CC07</accession>
<name>A0A9W6CC07_9FIRM</name>
<feature type="transmembrane region" description="Helical" evidence="5">
    <location>
        <begin position="232"/>
        <end position="255"/>
    </location>
</feature>
<feature type="transmembrane region" description="Helical" evidence="5">
    <location>
        <begin position="96"/>
        <end position="117"/>
    </location>
</feature>
<dbReference type="Gene3D" id="1.20.1740.10">
    <property type="entry name" value="Amino acid/polyamine transporter I"/>
    <property type="match status" value="1"/>
</dbReference>
<dbReference type="GO" id="GO:0015179">
    <property type="term" value="F:L-amino acid transmembrane transporter activity"/>
    <property type="evidence" value="ECO:0007669"/>
    <property type="project" value="TreeGrafter"/>
</dbReference>
<evidence type="ECO:0000256" key="5">
    <source>
        <dbReference type="SAM" id="Phobius"/>
    </source>
</evidence>
<organism evidence="6 7">
    <name type="scientific">Sellimonas catena</name>
    <dbReference type="NCBI Taxonomy" id="2994035"/>
    <lineage>
        <taxon>Bacteria</taxon>
        <taxon>Bacillati</taxon>
        <taxon>Bacillota</taxon>
        <taxon>Clostridia</taxon>
        <taxon>Lachnospirales</taxon>
        <taxon>Lachnospiraceae</taxon>
        <taxon>Sellimonas</taxon>
    </lineage>
</organism>
<keyword evidence="4 5" id="KW-0472">Membrane</keyword>
<evidence type="ECO:0000256" key="1">
    <source>
        <dbReference type="ARBA" id="ARBA00004141"/>
    </source>
</evidence>
<reference evidence="6 7" key="1">
    <citation type="journal article" date="2023" name="Int. J. Syst. Evol. Microbiol.">
        <title>Sellimonas catena sp. nov., isolated from human faeces.</title>
        <authorList>
            <person name="Hisatomi A."/>
            <person name="Ohkuma M."/>
            <person name="Sakamoto M."/>
        </authorList>
    </citation>
    <scope>NUCLEOTIDE SEQUENCE [LARGE SCALE GENOMIC DNA]</scope>
    <source>
        <strain evidence="6 7">12EGH17</strain>
    </source>
</reference>
<keyword evidence="7" id="KW-1185">Reference proteome</keyword>
<dbReference type="EMBL" id="BSBO01000023">
    <property type="protein sequence ID" value="GLG05101.1"/>
    <property type="molecule type" value="Genomic_DNA"/>
</dbReference>
<dbReference type="PANTHER" id="PTHR11785:SF512">
    <property type="entry name" value="SOBREMESA, ISOFORM B"/>
    <property type="match status" value="1"/>
</dbReference>
<feature type="transmembrane region" description="Helical" evidence="5">
    <location>
        <begin position="283"/>
        <end position="311"/>
    </location>
</feature>
<comment type="caution">
    <text evidence="6">The sequence shown here is derived from an EMBL/GenBank/DDBJ whole genome shotgun (WGS) entry which is preliminary data.</text>
</comment>
<dbReference type="PANTHER" id="PTHR11785">
    <property type="entry name" value="AMINO ACID TRANSPORTER"/>
    <property type="match status" value="1"/>
</dbReference>
<protein>
    <submittedName>
        <fullName evidence="6">Amino acid permease</fullName>
    </submittedName>
</protein>